<evidence type="ECO:0000313" key="2">
    <source>
        <dbReference type="Proteomes" id="UP000321058"/>
    </source>
</evidence>
<evidence type="ECO:0000313" key="1">
    <source>
        <dbReference type="EMBL" id="GEP55064.1"/>
    </source>
</evidence>
<dbReference type="RefSeq" id="WP_147149167.1">
    <property type="nucleotide sequence ID" value="NZ_BKAJ01000033.1"/>
</dbReference>
<sequence>MPLSRAIVWMDSRQASVFRFGADDLVQDRLHADSPFLKVDHKAGRMHAGRPAADLDFLDRVIDSLRGTRAWCLAGPDGAKEELVGYLDRYKDRDGHIAGLRQQLLCISPMDRPTDDGLLRQARQAAETTGA</sequence>
<gene>
    <name evidence="1" type="ORF">RSO01_22300</name>
</gene>
<dbReference type="EMBL" id="BKAJ01000033">
    <property type="protein sequence ID" value="GEP55064.1"/>
    <property type="molecule type" value="Genomic_DNA"/>
</dbReference>
<dbReference type="Proteomes" id="UP000321058">
    <property type="component" value="Unassembled WGS sequence"/>
</dbReference>
<reference evidence="1 2" key="1">
    <citation type="submission" date="2019-07" db="EMBL/GenBank/DDBJ databases">
        <title>Whole genome shotgun sequence of Reyranella soli NBRC 108950.</title>
        <authorList>
            <person name="Hosoyama A."/>
            <person name="Uohara A."/>
            <person name="Ohji S."/>
            <person name="Ichikawa N."/>
        </authorList>
    </citation>
    <scope>NUCLEOTIDE SEQUENCE [LARGE SCALE GENOMIC DNA]</scope>
    <source>
        <strain evidence="1 2">NBRC 108950</strain>
    </source>
</reference>
<keyword evidence="2" id="KW-1185">Reference proteome</keyword>
<name>A0A512N7V5_9HYPH</name>
<dbReference type="OrthoDB" id="7173112at2"/>
<proteinExistence type="predicted"/>
<organism evidence="1 2">
    <name type="scientific">Reyranella soli</name>
    <dbReference type="NCBI Taxonomy" id="1230389"/>
    <lineage>
        <taxon>Bacteria</taxon>
        <taxon>Pseudomonadati</taxon>
        <taxon>Pseudomonadota</taxon>
        <taxon>Alphaproteobacteria</taxon>
        <taxon>Hyphomicrobiales</taxon>
        <taxon>Reyranellaceae</taxon>
        <taxon>Reyranella</taxon>
    </lineage>
</organism>
<dbReference type="AlphaFoldDB" id="A0A512N7V5"/>
<comment type="caution">
    <text evidence="1">The sequence shown here is derived from an EMBL/GenBank/DDBJ whole genome shotgun (WGS) entry which is preliminary data.</text>
</comment>
<protein>
    <submittedName>
        <fullName evidence="1">Uncharacterized protein</fullName>
    </submittedName>
</protein>
<accession>A0A512N7V5</accession>